<dbReference type="PANTHER" id="PTHR18964:SF149">
    <property type="entry name" value="BIFUNCTIONAL UDP-N-ACETYLGLUCOSAMINE 2-EPIMERASE_N-ACETYLMANNOSAMINE KINASE"/>
    <property type="match status" value="1"/>
</dbReference>
<dbReference type="SUPFAM" id="SSF53067">
    <property type="entry name" value="Actin-like ATPase domain"/>
    <property type="match status" value="1"/>
</dbReference>
<comment type="caution">
    <text evidence="1">The sequence shown here is derived from an EMBL/GenBank/DDBJ whole genome shotgun (WGS) entry which is preliminary data.</text>
</comment>
<reference evidence="1" key="1">
    <citation type="journal article" date="2023" name="G3 (Bethesda)">
        <title>Whole genome assemblies of Zophobas morio and Tenebrio molitor.</title>
        <authorList>
            <person name="Kaur S."/>
            <person name="Stinson S.A."/>
            <person name="diCenzo G.C."/>
        </authorList>
    </citation>
    <scope>NUCLEOTIDE SEQUENCE</scope>
    <source>
        <strain evidence="1">QUZm001</strain>
    </source>
</reference>
<accession>A0AA38HI53</accession>
<proteinExistence type="predicted"/>
<evidence type="ECO:0000313" key="1">
    <source>
        <dbReference type="EMBL" id="KAJ3615894.1"/>
    </source>
</evidence>
<organism evidence="1 2">
    <name type="scientific">Zophobas morio</name>
    <dbReference type="NCBI Taxonomy" id="2755281"/>
    <lineage>
        <taxon>Eukaryota</taxon>
        <taxon>Metazoa</taxon>
        <taxon>Ecdysozoa</taxon>
        <taxon>Arthropoda</taxon>
        <taxon>Hexapoda</taxon>
        <taxon>Insecta</taxon>
        <taxon>Pterygota</taxon>
        <taxon>Neoptera</taxon>
        <taxon>Endopterygota</taxon>
        <taxon>Coleoptera</taxon>
        <taxon>Polyphaga</taxon>
        <taxon>Cucujiformia</taxon>
        <taxon>Tenebrionidae</taxon>
        <taxon>Zophobas</taxon>
    </lineage>
</organism>
<dbReference type="AlphaFoldDB" id="A0AA38HI53"/>
<sequence>MIDPIFSDLKVVIGEIKDFINNELQNNKEDVCLGFAIPGVVDFKNTLVKTESSFKNIDIDFKKYFSDIPAIKQIILLNDGKAALLGEKYYGNLSDVENGFVITIGTAIGGAALLNNKLLRGSHNFAGEYSKQFAYVTGDDKDDEISIYCGLLQACYRFAFAKNISPSTIDKTKLIDAYIANDTDAVKIIEE</sequence>
<dbReference type="InterPro" id="IPR000600">
    <property type="entry name" value="ROK"/>
</dbReference>
<dbReference type="InterPro" id="IPR043129">
    <property type="entry name" value="ATPase_NBD"/>
</dbReference>
<protein>
    <recommendedName>
        <fullName evidence="3">ROK family protein</fullName>
    </recommendedName>
</protein>
<dbReference type="Pfam" id="PF00480">
    <property type="entry name" value="ROK"/>
    <property type="match status" value="1"/>
</dbReference>
<evidence type="ECO:0000313" key="2">
    <source>
        <dbReference type="Proteomes" id="UP001168821"/>
    </source>
</evidence>
<dbReference type="EMBL" id="JALNTZ010003828">
    <property type="protein sequence ID" value="KAJ3615894.1"/>
    <property type="molecule type" value="Genomic_DNA"/>
</dbReference>
<name>A0AA38HI53_9CUCU</name>
<dbReference type="Gene3D" id="3.30.420.40">
    <property type="match status" value="2"/>
</dbReference>
<dbReference type="PANTHER" id="PTHR18964">
    <property type="entry name" value="ROK (REPRESSOR, ORF, KINASE) FAMILY"/>
    <property type="match status" value="1"/>
</dbReference>
<gene>
    <name evidence="1" type="ORF">Zmor_012217</name>
</gene>
<dbReference type="Proteomes" id="UP001168821">
    <property type="component" value="Unassembled WGS sequence"/>
</dbReference>
<evidence type="ECO:0008006" key="3">
    <source>
        <dbReference type="Google" id="ProtNLM"/>
    </source>
</evidence>
<keyword evidence="2" id="KW-1185">Reference proteome</keyword>